<evidence type="ECO:0000313" key="3">
    <source>
        <dbReference type="Proteomes" id="UP000683417"/>
    </source>
</evidence>
<comment type="caution">
    <text evidence="2">The sequence shown here is derived from an EMBL/GenBank/DDBJ whole genome shotgun (WGS) entry which is preliminary data.</text>
</comment>
<proteinExistence type="predicted"/>
<reference evidence="2" key="1">
    <citation type="submission" date="2020-10" db="EMBL/GenBank/DDBJ databases">
        <authorList>
            <person name="Muller C M."/>
        </authorList>
    </citation>
    <scope>NUCLEOTIDE SEQUENCE</scope>
    <source>
        <strain evidence="2">THUN-12</strain>
    </source>
</reference>
<feature type="region of interest" description="Disordered" evidence="1">
    <location>
        <begin position="132"/>
        <end position="153"/>
    </location>
</feature>
<feature type="compositionally biased region" description="Polar residues" evidence="1">
    <location>
        <begin position="142"/>
        <end position="153"/>
    </location>
</feature>
<name>A0A9W4GE59_BLUGR</name>
<gene>
    <name evidence="2" type="ORF">BGTH12_LOCUS3580</name>
</gene>
<organism evidence="2 3">
    <name type="scientific">Blumeria graminis f. sp. triticale</name>
    <dbReference type="NCBI Taxonomy" id="1689686"/>
    <lineage>
        <taxon>Eukaryota</taxon>
        <taxon>Fungi</taxon>
        <taxon>Dikarya</taxon>
        <taxon>Ascomycota</taxon>
        <taxon>Pezizomycotina</taxon>
        <taxon>Leotiomycetes</taxon>
        <taxon>Erysiphales</taxon>
        <taxon>Erysiphaceae</taxon>
        <taxon>Blumeria</taxon>
    </lineage>
</organism>
<sequence>MSPPMLLMRNLTQFLGQNTSATVPTLMLLAPTGKLLASASPMPASQLRTQATLAYSLWTLYRPSVSSIVAALPPATAASLAPASQLVSSPSGASAPPGISTITVQLDQGVMVIRALTCGLYFVAVGSSPTAPLADSTPDPPSENNAGPASSIDANSLVSSDCNASSIFRTKKMVEEIGEWLDRKLDGFALYAGEGR</sequence>
<evidence type="ECO:0000256" key="1">
    <source>
        <dbReference type="SAM" id="MobiDB-lite"/>
    </source>
</evidence>
<evidence type="ECO:0000313" key="2">
    <source>
        <dbReference type="EMBL" id="CAD6502222.1"/>
    </source>
</evidence>
<protein>
    <submittedName>
        <fullName evidence="2">BgTH12-02461</fullName>
    </submittedName>
</protein>
<dbReference type="EMBL" id="CAJHIT010000005">
    <property type="protein sequence ID" value="CAD6502222.1"/>
    <property type="molecule type" value="Genomic_DNA"/>
</dbReference>
<dbReference type="Proteomes" id="UP000683417">
    <property type="component" value="Unassembled WGS sequence"/>
</dbReference>
<dbReference type="AlphaFoldDB" id="A0A9W4GE59"/>
<accession>A0A9W4GE59</accession>